<dbReference type="RefSeq" id="WP_221468391.1">
    <property type="nucleotide sequence ID" value="NZ_JACHIW010000002.1"/>
</dbReference>
<feature type="region of interest" description="Disordered" evidence="1">
    <location>
        <begin position="150"/>
        <end position="177"/>
    </location>
</feature>
<accession>A0A840QFD4</accession>
<dbReference type="EMBL" id="JACHIW010000002">
    <property type="protein sequence ID" value="MBB5159544.1"/>
    <property type="molecule type" value="Genomic_DNA"/>
</dbReference>
<organism evidence="2 3">
    <name type="scientific">Saccharopolyspora phatthalungensis</name>
    <dbReference type="NCBI Taxonomy" id="664693"/>
    <lineage>
        <taxon>Bacteria</taxon>
        <taxon>Bacillati</taxon>
        <taxon>Actinomycetota</taxon>
        <taxon>Actinomycetes</taxon>
        <taxon>Pseudonocardiales</taxon>
        <taxon>Pseudonocardiaceae</taxon>
        <taxon>Saccharopolyspora</taxon>
    </lineage>
</organism>
<proteinExistence type="predicted"/>
<feature type="compositionally biased region" description="Basic and acidic residues" evidence="1">
    <location>
        <begin position="156"/>
        <end position="169"/>
    </location>
</feature>
<dbReference type="AlphaFoldDB" id="A0A840QFD4"/>
<gene>
    <name evidence="2" type="ORF">BJ970_007143</name>
</gene>
<evidence type="ECO:0000256" key="1">
    <source>
        <dbReference type="SAM" id="MobiDB-lite"/>
    </source>
</evidence>
<comment type="caution">
    <text evidence="2">The sequence shown here is derived from an EMBL/GenBank/DDBJ whole genome shotgun (WGS) entry which is preliminary data.</text>
</comment>
<dbReference type="Proteomes" id="UP000584374">
    <property type="component" value="Unassembled WGS sequence"/>
</dbReference>
<name>A0A840QFD4_9PSEU</name>
<dbReference type="NCBIfam" id="TIGR04363">
    <property type="entry name" value="LD_lanti_pre"/>
    <property type="match status" value="1"/>
</dbReference>
<keyword evidence="3" id="KW-1185">Reference proteome</keyword>
<sequence>MIGVWPCSDRYARLLYVCTDNGDWAHRCADSPLLRANIRSPTRPGHLARWTGPQQGPAQKSLPCNAFTARSMKIHLSNNGRFMMSAALTTKSPATSPAAATPATEDPFALDLQVITGVAAGHPLAAGKGGTDDGCDPTCASACISDGMPAPSPTYWHKERRDHRVERPSRSPGGHTD</sequence>
<reference evidence="2 3" key="1">
    <citation type="submission" date="2020-08" db="EMBL/GenBank/DDBJ databases">
        <title>Sequencing the genomes of 1000 actinobacteria strains.</title>
        <authorList>
            <person name="Klenk H.-P."/>
        </authorList>
    </citation>
    <scope>NUCLEOTIDE SEQUENCE [LARGE SCALE GENOMIC DNA]</scope>
    <source>
        <strain evidence="2 3">DSM 45584</strain>
    </source>
</reference>
<evidence type="ECO:0000313" key="2">
    <source>
        <dbReference type="EMBL" id="MBB5159544.1"/>
    </source>
</evidence>
<dbReference type="InterPro" id="IPR027575">
    <property type="entry name" value="LD_lanti_pre"/>
</dbReference>
<evidence type="ECO:0000313" key="3">
    <source>
        <dbReference type="Proteomes" id="UP000584374"/>
    </source>
</evidence>
<protein>
    <submittedName>
        <fullName evidence="2">FxLD family lantipeptide</fullName>
    </submittedName>
</protein>